<keyword evidence="1" id="KW-0175">Coiled coil</keyword>
<sequence length="57" mass="6982">MGNKYYGYANKETIDNDFDWQEEKNKNMENEIKDILERLKEEDVNISDKYNIDFNKK</sequence>
<gene>
    <name evidence="2" type="ORF">TEGL_24790</name>
</gene>
<feature type="coiled-coil region" evidence="1">
    <location>
        <begin position="11"/>
        <end position="45"/>
    </location>
</feature>
<dbReference type="RefSeq" id="WP_018592691.1">
    <property type="nucleotide sequence ID" value="NZ_CP117523.1"/>
</dbReference>
<evidence type="ECO:0000313" key="3">
    <source>
        <dbReference type="Proteomes" id="UP001348492"/>
    </source>
</evidence>
<evidence type="ECO:0000256" key="1">
    <source>
        <dbReference type="SAM" id="Coils"/>
    </source>
</evidence>
<reference evidence="2 3" key="1">
    <citation type="journal article" date="2023" name="PLoS ONE">
        <title>Genome-based metabolic and phylogenomic analysis of three Terrisporobacter species.</title>
        <authorList>
            <person name="Boer T."/>
            <person name="Bengelsdorf F.R."/>
            <person name="Bomeke M."/>
            <person name="Daniel R."/>
            <person name="Poehlein A."/>
        </authorList>
    </citation>
    <scope>NUCLEOTIDE SEQUENCE [LARGE SCALE GENOMIC DNA]</scope>
    <source>
        <strain evidence="2 3">DSM 1288</strain>
    </source>
</reference>
<proteinExistence type="predicted"/>
<evidence type="ECO:0000313" key="2">
    <source>
        <dbReference type="EMBL" id="WWD84057.1"/>
    </source>
</evidence>
<organism evidence="2 3">
    <name type="scientific">Terrisporobacter glycolicus ATCC 14880 = DSM 1288</name>
    <dbReference type="NCBI Taxonomy" id="1121315"/>
    <lineage>
        <taxon>Bacteria</taxon>
        <taxon>Bacillati</taxon>
        <taxon>Bacillota</taxon>
        <taxon>Clostridia</taxon>
        <taxon>Peptostreptococcales</taxon>
        <taxon>Peptostreptococcaceae</taxon>
        <taxon>Terrisporobacter</taxon>
    </lineage>
</organism>
<accession>A0ABZ2EWK1</accession>
<keyword evidence="3" id="KW-1185">Reference proteome</keyword>
<name>A0ABZ2EWK1_9FIRM</name>
<dbReference type="EMBL" id="CP117523">
    <property type="protein sequence ID" value="WWD84057.1"/>
    <property type="molecule type" value="Genomic_DNA"/>
</dbReference>
<dbReference type="Proteomes" id="UP001348492">
    <property type="component" value="Chromosome"/>
</dbReference>
<protein>
    <submittedName>
        <fullName evidence="2">Uncharacterized protein</fullName>
    </submittedName>
</protein>